<dbReference type="PROSITE" id="PS50097">
    <property type="entry name" value="BTB"/>
    <property type="match status" value="1"/>
</dbReference>
<evidence type="ECO:0000313" key="5">
    <source>
        <dbReference type="Proteomes" id="UP000278143"/>
    </source>
</evidence>
<name>A0A4P9YTV4_9FUNG</name>
<feature type="domain" description="BTB" evidence="3">
    <location>
        <begin position="324"/>
        <end position="391"/>
    </location>
</feature>
<dbReference type="EMBL" id="KZ991642">
    <property type="protein sequence ID" value="RKP22812.1"/>
    <property type="molecule type" value="Genomic_DNA"/>
</dbReference>
<organism evidence="4 5">
    <name type="scientific">Syncephalis pseudoplumigaleata</name>
    <dbReference type="NCBI Taxonomy" id="1712513"/>
    <lineage>
        <taxon>Eukaryota</taxon>
        <taxon>Fungi</taxon>
        <taxon>Fungi incertae sedis</taxon>
        <taxon>Zoopagomycota</taxon>
        <taxon>Zoopagomycotina</taxon>
        <taxon>Zoopagomycetes</taxon>
        <taxon>Zoopagales</taxon>
        <taxon>Piptocephalidaceae</taxon>
        <taxon>Syncephalis</taxon>
    </lineage>
</organism>
<dbReference type="InterPro" id="IPR011333">
    <property type="entry name" value="SKP1/BTB/POZ_sf"/>
</dbReference>
<dbReference type="Gene3D" id="2.120.10.80">
    <property type="entry name" value="Kelch-type beta propeller"/>
    <property type="match status" value="1"/>
</dbReference>
<dbReference type="Gene3D" id="3.30.710.10">
    <property type="entry name" value="Potassium Channel Kv1.1, Chain A"/>
    <property type="match status" value="1"/>
</dbReference>
<evidence type="ECO:0000256" key="1">
    <source>
        <dbReference type="ARBA" id="ARBA00022441"/>
    </source>
</evidence>
<feature type="non-terminal residue" evidence="4">
    <location>
        <position position="459"/>
    </location>
</feature>
<evidence type="ECO:0000313" key="4">
    <source>
        <dbReference type="EMBL" id="RKP22812.1"/>
    </source>
</evidence>
<dbReference type="Pfam" id="PF24681">
    <property type="entry name" value="Kelch_KLHDC2_KLHL20_DRC7"/>
    <property type="match status" value="1"/>
</dbReference>
<proteinExistence type="predicted"/>
<accession>A0A4P9YTV4</accession>
<dbReference type="Proteomes" id="UP000278143">
    <property type="component" value="Unassembled WGS sequence"/>
</dbReference>
<keyword evidence="1" id="KW-0880">Kelch repeat</keyword>
<keyword evidence="5" id="KW-1185">Reference proteome</keyword>
<dbReference type="OrthoDB" id="432528at2759"/>
<dbReference type="SUPFAM" id="SSF54695">
    <property type="entry name" value="POZ domain"/>
    <property type="match status" value="1"/>
</dbReference>
<dbReference type="PANTHER" id="PTHR46376">
    <property type="entry name" value="LEUCINE-ZIPPER-LIKE TRANSCRIPTIONAL REGULATOR 1"/>
    <property type="match status" value="1"/>
</dbReference>
<sequence length="459" mass="52288">MAYPPFYVVQAKGGTPPTDLYGHTAVLWHDYIVVFGGWHIDGYWPAYLLAYHYRLGGCDNEEFCNKVILFNLKDHTWHRPAVRGHQVIARYLHTAVVYNDKMYIYGGFARNPESTYVLAQMIALDLETFTWEKPCLVPPRYNHSALLIGDRMFIYAGKNGSGKTVTDLYALDLRLNKLLPQTGITGDIEPLKSYQFTEYIGDNRILIFGKFLKPSQEVEHSTWLLDIDTLVCRKLPNERYLDSGSWSYFTTVTTEELGETAAGIGDPRQRRLVFLGNADAERPEVYDHFRDLLVVDIEPTGVWQIPRVTMELDFSQLLESSELTDFTLKPADGEPIGVHRAVLHARWPHFRMMYTSGMKEATCDGIDFPEPHSVVMAFSRFLYTDQLDEDAPVDVVLGVLSMASLYLLPRLTKLCCRRLAEKHLTTSTAAKIFQAAITANECGLKLVALEYIFRNFGRV</sequence>
<protein>
    <recommendedName>
        <fullName evidence="3">BTB domain-containing protein</fullName>
    </recommendedName>
</protein>
<keyword evidence="2" id="KW-0677">Repeat</keyword>
<dbReference type="Pfam" id="PF00651">
    <property type="entry name" value="BTB"/>
    <property type="match status" value="1"/>
</dbReference>
<evidence type="ECO:0000256" key="2">
    <source>
        <dbReference type="ARBA" id="ARBA00022737"/>
    </source>
</evidence>
<dbReference type="PANTHER" id="PTHR46376:SF1">
    <property type="entry name" value="LEUCINE-ZIPPER-LIKE TRANSCRIPTIONAL REGULATOR 1"/>
    <property type="match status" value="1"/>
</dbReference>
<evidence type="ECO:0000259" key="3">
    <source>
        <dbReference type="PROSITE" id="PS50097"/>
    </source>
</evidence>
<dbReference type="SUPFAM" id="SSF117281">
    <property type="entry name" value="Kelch motif"/>
    <property type="match status" value="1"/>
</dbReference>
<dbReference type="SMART" id="SM00225">
    <property type="entry name" value="BTB"/>
    <property type="match status" value="1"/>
</dbReference>
<gene>
    <name evidence="4" type="ORF">SYNPS1DRAFT_19536</name>
</gene>
<dbReference type="GO" id="GO:0005794">
    <property type="term" value="C:Golgi apparatus"/>
    <property type="evidence" value="ECO:0007669"/>
    <property type="project" value="TreeGrafter"/>
</dbReference>
<reference evidence="5" key="1">
    <citation type="journal article" date="2018" name="Nat. Microbiol.">
        <title>Leveraging single-cell genomics to expand the fungal tree of life.</title>
        <authorList>
            <person name="Ahrendt S.R."/>
            <person name="Quandt C.A."/>
            <person name="Ciobanu D."/>
            <person name="Clum A."/>
            <person name="Salamov A."/>
            <person name="Andreopoulos B."/>
            <person name="Cheng J.F."/>
            <person name="Woyke T."/>
            <person name="Pelin A."/>
            <person name="Henrissat B."/>
            <person name="Reynolds N.K."/>
            <person name="Benny G.L."/>
            <person name="Smith M.E."/>
            <person name="James T.Y."/>
            <person name="Grigoriev I.V."/>
        </authorList>
    </citation>
    <scope>NUCLEOTIDE SEQUENCE [LARGE SCALE GENOMIC DNA]</scope>
    <source>
        <strain evidence="5">Benny S71-1</strain>
    </source>
</reference>
<dbReference type="AlphaFoldDB" id="A0A4P9YTV4"/>
<dbReference type="InterPro" id="IPR051568">
    <property type="entry name" value="LZTR1/Attractin"/>
</dbReference>
<dbReference type="InterPro" id="IPR015915">
    <property type="entry name" value="Kelch-typ_b-propeller"/>
</dbReference>
<dbReference type="InterPro" id="IPR000210">
    <property type="entry name" value="BTB/POZ_dom"/>
</dbReference>